<feature type="binding site" evidence="6">
    <location>
        <position position="106"/>
    </location>
    <ligand>
        <name>Zn(2+)</name>
        <dbReference type="ChEBI" id="CHEBI:29105"/>
        <note>catalytic</note>
    </ligand>
</feature>
<comment type="subcellular location">
    <subcellularLocation>
        <location evidence="1">Membrane</location>
        <topology evidence="1">Multi-pass membrane protein</topology>
    </subcellularLocation>
</comment>
<dbReference type="KEGG" id="npi:G7071_12235"/>
<feature type="transmembrane region" description="Helical" evidence="7">
    <location>
        <begin position="174"/>
        <end position="190"/>
    </location>
</feature>
<dbReference type="InterPro" id="IPR008901">
    <property type="entry name" value="ACER"/>
</dbReference>
<keyword evidence="6" id="KW-0479">Metal-binding</keyword>
<accession>A0A6G7YGZ5</accession>
<dbReference type="GO" id="GO:0016020">
    <property type="term" value="C:membrane"/>
    <property type="evidence" value="ECO:0007669"/>
    <property type="project" value="UniProtKB-SubCell"/>
</dbReference>
<gene>
    <name evidence="8" type="ORF">G7071_12235</name>
</gene>
<feature type="transmembrane region" description="Helical" evidence="7">
    <location>
        <begin position="231"/>
        <end position="249"/>
    </location>
</feature>
<evidence type="ECO:0000313" key="8">
    <source>
        <dbReference type="EMBL" id="QIK76082.1"/>
    </source>
</evidence>
<evidence type="ECO:0000256" key="5">
    <source>
        <dbReference type="ARBA" id="ARBA00023136"/>
    </source>
</evidence>
<keyword evidence="4 7" id="KW-1133">Transmembrane helix</keyword>
<feature type="binding site" evidence="6">
    <location>
        <position position="234"/>
    </location>
    <ligand>
        <name>Zn(2+)</name>
        <dbReference type="ChEBI" id="CHEBI:29105"/>
        <note>catalytic</note>
    </ligand>
</feature>
<feature type="transmembrane region" description="Helical" evidence="7">
    <location>
        <begin position="202"/>
        <end position="219"/>
    </location>
</feature>
<evidence type="ECO:0000256" key="2">
    <source>
        <dbReference type="ARBA" id="ARBA00022692"/>
    </source>
</evidence>
<dbReference type="EMBL" id="CP049866">
    <property type="protein sequence ID" value="QIK76082.1"/>
    <property type="molecule type" value="Genomic_DNA"/>
</dbReference>
<dbReference type="GO" id="GO:0016811">
    <property type="term" value="F:hydrolase activity, acting on carbon-nitrogen (but not peptide) bonds, in linear amides"/>
    <property type="evidence" value="ECO:0007669"/>
    <property type="project" value="InterPro"/>
</dbReference>
<protein>
    <recommendedName>
        <fullName evidence="10">Ceramidase</fullName>
    </recommendedName>
</protein>
<reference evidence="8 9" key="1">
    <citation type="submission" date="2020-03" db="EMBL/GenBank/DDBJ databases">
        <title>Nocardioides sp. nov., isolated from fish.</title>
        <authorList>
            <person name="Hyun D.-W."/>
            <person name="Bae J.-W."/>
        </authorList>
    </citation>
    <scope>NUCLEOTIDE SEQUENCE [LARGE SCALE GENOMIC DNA]</scope>
    <source>
        <strain evidence="8 9">HDW12A</strain>
    </source>
</reference>
<evidence type="ECO:0000313" key="9">
    <source>
        <dbReference type="Proteomes" id="UP000502035"/>
    </source>
</evidence>
<feature type="transmembrane region" description="Helical" evidence="7">
    <location>
        <begin position="58"/>
        <end position="75"/>
    </location>
</feature>
<evidence type="ECO:0000256" key="7">
    <source>
        <dbReference type="SAM" id="Phobius"/>
    </source>
</evidence>
<dbReference type="Pfam" id="PF05875">
    <property type="entry name" value="Ceramidase"/>
    <property type="match status" value="1"/>
</dbReference>
<evidence type="ECO:0000256" key="6">
    <source>
        <dbReference type="PIRSR" id="PIRSR608901-2"/>
    </source>
</evidence>
<keyword evidence="2 7" id="KW-0812">Transmembrane</keyword>
<dbReference type="GO" id="GO:0006672">
    <property type="term" value="P:ceramide metabolic process"/>
    <property type="evidence" value="ECO:0007669"/>
    <property type="project" value="InterPro"/>
</dbReference>
<feature type="transmembrane region" description="Helical" evidence="7">
    <location>
        <begin position="119"/>
        <end position="136"/>
    </location>
</feature>
<feature type="transmembrane region" description="Helical" evidence="7">
    <location>
        <begin position="87"/>
        <end position="107"/>
    </location>
</feature>
<dbReference type="AlphaFoldDB" id="A0A6G7YGZ5"/>
<sequence length="263" mass="27820">MSDVRHVQPVLVTSAVAVGAVGLLVLALAGDWLGPDVGRGANFCEAARDGLFKQPANTLSNAGFVVAGLFVAVHVSTSRPGVMTRRLGTVYACVVVLLGPASAAMHATQSGLGGHLDLLSMYLVAGFAAAYAWMRWARRGTPAFVAAYAALVVACQAVGLWGRPVPVVQHAGNLAFGTLLVTAVVLEVLLWRRGGARSDIRWGLAALATMLGALSIWIVSQRGWCDPHSWLQGHAVWHLLSALAAYLLYRLYSSTPLRTEQPT</sequence>
<proteinExistence type="predicted"/>
<evidence type="ECO:0000256" key="4">
    <source>
        <dbReference type="ARBA" id="ARBA00022989"/>
    </source>
</evidence>
<dbReference type="Proteomes" id="UP000502035">
    <property type="component" value="Chromosome"/>
</dbReference>
<feature type="binding site" evidence="6">
    <location>
        <position position="238"/>
    </location>
    <ligand>
        <name>Zn(2+)</name>
        <dbReference type="ChEBI" id="CHEBI:29105"/>
        <note>catalytic</note>
    </ligand>
</feature>
<evidence type="ECO:0008006" key="10">
    <source>
        <dbReference type="Google" id="ProtNLM"/>
    </source>
</evidence>
<keyword evidence="6" id="KW-0862">Zinc</keyword>
<keyword evidence="3" id="KW-0378">Hydrolase</keyword>
<comment type="cofactor">
    <cofactor evidence="6">
        <name>Zn(2+)</name>
        <dbReference type="ChEBI" id="CHEBI:29105"/>
    </cofactor>
</comment>
<keyword evidence="5 7" id="KW-0472">Membrane</keyword>
<dbReference type="GO" id="GO:0046872">
    <property type="term" value="F:metal ion binding"/>
    <property type="evidence" value="ECO:0007669"/>
    <property type="project" value="UniProtKB-KW"/>
</dbReference>
<evidence type="ECO:0000256" key="1">
    <source>
        <dbReference type="ARBA" id="ARBA00004141"/>
    </source>
</evidence>
<keyword evidence="9" id="KW-1185">Reference proteome</keyword>
<feature type="transmembrane region" description="Helical" evidence="7">
    <location>
        <begin position="143"/>
        <end position="162"/>
    </location>
</feature>
<name>A0A6G7YGZ5_9ACTN</name>
<evidence type="ECO:0000256" key="3">
    <source>
        <dbReference type="ARBA" id="ARBA00022801"/>
    </source>
</evidence>
<dbReference type="RefSeq" id="WP_166319155.1">
    <property type="nucleotide sequence ID" value="NZ_CP049866.1"/>
</dbReference>
<organism evidence="8 9">
    <name type="scientific">Nocardioides piscis</name>
    <dbReference type="NCBI Taxonomy" id="2714938"/>
    <lineage>
        <taxon>Bacteria</taxon>
        <taxon>Bacillati</taxon>
        <taxon>Actinomycetota</taxon>
        <taxon>Actinomycetes</taxon>
        <taxon>Propionibacteriales</taxon>
        <taxon>Nocardioidaceae</taxon>
        <taxon>Nocardioides</taxon>
    </lineage>
</organism>
<feature type="transmembrane region" description="Helical" evidence="7">
    <location>
        <begin position="7"/>
        <end position="29"/>
    </location>
</feature>